<dbReference type="InterPro" id="IPR050147">
    <property type="entry name" value="Ser/Thr_Dehydratase"/>
</dbReference>
<comment type="caution">
    <text evidence="5">The sequence shown here is derived from an EMBL/GenBank/DDBJ whole genome shotgun (WGS) entry which is preliminary data.</text>
</comment>
<organism evidence="5 6">
    <name type="scientific">Paraburkholderia metrosideri</name>
    <dbReference type="NCBI Taxonomy" id="580937"/>
    <lineage>
        <taxon>Bacteria</taxon>
        <taxon>Pseudomonadati</taxon>
        <taxon>Pseudomonadota</taxon>
        <taxon>Betaproteobacteria</taxon>
        <taxon>Burkholderiales</taxon>
        <taxon>Burkholderiaceae</taxon>
        <taxon>Paraburkholderia</taxon>
    </lineage>
</organism>
<proteinExistence type="predicted"/>
<comment type="cofactor">
    <cofactor evidence="1">
        <name>pyridoxal 5'-phosphate</name>
        <dbReference type="ChEBI" id="CHEBI:597326"/>
    </cofactor>
</comment>
<accession>A0ABW9DZ87</accession>
<dbReference type="EMBL" id="JAQQCF010000029">
    <property type="protein sequence ID" value="MFM0640500.1"/>
    <property type="molecule type" value="Genomic_DNA"/>
</dbReference>
<dbReference type="InterPro" id="IPR036052">
    <property type="entry name" value="TrpB-like_PALP_sf"/>
</dbReference>
<dbReference type="Gene3D" id="3.40.50.1100">
    <property type="match status" value="2"/>
</dbReference>
<name>A0ABW9DZ87_9BURK</name>
<dbReference type="PANTHER" id="PTHR48078">
    <property type="entry name" value="THREONINE DEHYDRATASE, MITOCHONDRIAL-RELATED"/>
    <property type="match status" value="1"/>
</dbReference>
<sequence>MTSQATTTNRAPSLPSMTEILKAQETIRPYCCRTPLVRLDIEGVDSEIYLKLEGLQPIGAFKLRAAVNAIVRSNLALNNGVCTASTGNMAQGVAWIAKQLGIPARVIVPRGSDQMKLSSARRMGAEIHFVSPSEWWDIMTTHEVDDQWGYFVHPVANSEVIAGNATIFKEIVEDLPGVDTVVTPFGGGGLLSGLIAGRNAFRPDTRIVACESDAATPLAHAIAANGPVRVTCTPSFVTGMGSPIVLEEMWPLVSSGLNGCVDVSQQSICAAIRAIFERAHAVAEGAGAAPVAAVLDGKITGRKIACVISGANIDADKFVSILSGFVPQPSIIGTYDD</sequence>
<evidence type="ECO:0000256" key="1">
    <source>
        <dbReference type="ARBA" id="ARBA00001933"/>
    </source>
</evidence>
<feature type="domain" description="Tryptophan synthase beta chain-like PALP" evidence="4">
    <location>
        <begin position="30"/>
        <end position="310"/>
    </location>
</feature>
<keyword evidence="2" id="KW-0663">Pyridoxal phosphate</keyword>
<gene>
    <name evidence="5" type="ORF">PQQ63_27760</name>
</gene>
<dbReference type="InterPro" id="IPR001926">
    <property type="entry name" value="TrpB-like_PALP"/>
</dbReference>
<keyword evidence="6" id="KW-1185">Reference proteome</keyword>
<dbReference type="SUPFAM" id="SSF53686">
    <property type="entry name" value="Tryptophan synthase beta subunit-like PLP-dependent enzymes"/>
    <property type="match status" value="1"/>
</dbReference>
<reference evidence="5 6" key="1">
    <citation type="journal article" date="2024" name="Chem. Sci.">
        <title>Discovery of megapolipeptins by genome mining of a Burkholderiales bacteria collection.</title>
        <authorList>
            <person name="Paulo B.S."/>
            <person name="Recchia M.J.J."/>
            <person name="Lee S."/>
            <person name="Fergusson C.H."/>
            <person name="Romanowski S.B."/>
            <person name="Hernandez A."/>
            <person name="Krull N."/>
            <person name="Liu D.Y."/>
            <person name="Cavanagh H."/>
            <person name="Bos A."/>
            <person name="Gray C.A."/>
            <person name="Murphy B.T."/>
            <person name="Linington R.G."/>
            <person name="Eustaquio A.S."/>
        </authorList>
    </citation>
    <scope>NUCLEOTIDE SEQUENCE [LARGE SCALE GENOMIC DNA]</scope>
    <source>
        <strain evidence="5 6">RL17-338-BIC-A</strain>
    </source>
</reference>
<dbReference type="Proteomes" id="UP001629432">
    <property type="component" value="Unassembled WGS sequence"/>
</dbReference>
<evidence type="ECO:0000313" key="6">
    <source>
        <dbReference type="Proteomes" id="UP001629432"/>
    </source>
</evidence>
<evidence type="ECO:0000256" key="2">
    <source>
        <dbReference type="ARBA" id="ARBA00022898"/>
    </source>
</evidence>
<dbReference type="Pfam" id="PF00291">
    <property type="entry name" value="PALP"/>
    <property type="match status" value="1"/>
</dbReference>
<keyword evidence="3" id="KW-0456">Lyase</keyword>
<dbReference type="RefSeq" id="WP_408232175.1">
    <property type="nucleotide sequence ID" value="NZ_JAQQCF010000029.1"/>
</dbReference>
<dbReference type="PANTHER" id="PTHR48078:SF7">
    <property type="entry name" value="BLL6502 PROTEIN"/>
    <property type="match status" value="1"/>
</dbReference>
<protein>
    <submittedName>
        <fullName evidence="5">Pyridoxal-phosphate dependent enzyme</fullName>
    </submittedName>
</protein>
<evidence type="ECO:0000259" key="4">
    <source>
        <dbReference type="Pfam" id="PF00291"/>
    </source>
</evidence>
<evidence type="ECO:0000313" key="5">
    <source>
        <dbReference type="EMBL" id="MFM0640500.1"/>
    </source>
</evidence>
<evidence type="ECO:0000256" key="3">
    <source>
        <dbReference type="ARBA" id="ARBA00023239"/>
    </source>
</evidence>